<dbReference type="EMBL" id="CP067341">
    <property type="protein sequence ID" value="QQP10802.1"/>
    <property type="molecule type" value="Genomic_DNA"/>
</dbReference>
<reference evidence="1 2" key="1">
    <citation type="submission" date="2020-01" db="EMBL/GenBank/DDBJ databases">
        <authorList>
            <person name="Liu G."/>
            <person name="Liu B."/>
        </authorList>
    </citation>
    <scope>NUCLEOTIDE SEQUENCE [LARGE SCALE GENOMIC DNA]</scope>
    <source>
        <strain evidence="1 2">FJAT-51161</strain>
    </source>
</reference>
<protein>
    <recommendedName>
        <fullName evidence="3">Polymer-forming cytoskeletal protein</fullName>
    </recommendedName>
</protein>
<name>A0ABX7ANE3_9BACI</name>
<gene>
    <name evidence="1" type="ORF">FJQ98_16280</name>
</gene>
<evidence type="ECO:0000313" key="2">
    <source>
        <dbReference type="Proteomes" id="UP000596049"/>
    </source>
</evidence>
<sequence>MFGKSFNSVTINGKTVNVKGNNISVINNKIYVDGNVIETDELSGDVHIIVDGNINKLETGSSATIKGDVLGDVKSGSSITCQNIKGSVKAGTSVSCGNVEGDVKAGTSITMKR</sequence>
<keyword evidence="2" id="KW-1185">Reference proteome</keyword>
<organism evidence="1 2">
    <name type="scientific">Lysinibacillus agricola</name>
    <dbReference type="NCBI Taxonomy" id="2590012"/>
    <lineage>
        <taxon>Bacteria</taxon>
        <taxon>Bacillati</taxon>
        <taxon>Bacillota</taxon>
        <taxon>Bacilli</taxon>
        <taxon>Bacillales</taxon>
        <taxon>Bacillaceae</taxon>
        <taxon>Lysinibacillus</taxon>
    </lineage>
</organism>
<proteinExistence type="predicted"/>
<dbReference type="RefSeq" id="WP_053595730.1">
    <property type="nucleotide sequence ID" value="NZ_CP067341.1"/>
</dbReference>
<evidence type="ECO:0000313" key="1">
    <source>
        <dbReference type="EMBL" id="QQP10802.1"/>
    </source>
</evidence>
<evidence type="ECO:0008006" key="3">
    <source>
        <dbReference type="Google" id="ProtNLM"/>
    </source>
</evidence>
<accession>A0ABX7ANE3</accession>
<dbReference type="Proteomes" id="UP000596049">
    <property type="component" value="Chromosome"/>
</dbReference>